<sequence length="632" mass="70001">MAIPTHIGQRDPGDGTYNPGLQTNIPPVIRDNALYDSFISTITSADTLGSGNEKYQQDLFGRSPMSALLGFRSTGAEITVTVSSTDEPTAPAITQTWSDLAADQIVVLPVLGFLARSNMTTECQVVVTDGVNTFRKEVTLAALPPDDSDGVTTNGFPKVQVMTTAGQNEVSDDLYFVILSERRANIAFDRLANVRWYVRAGDPDEDPALWLPVFNTVRLSDGTFIGSDDHLQYYYTPPDLKENEPPGLRELWRFDATGRVHGIYFIRDRAHHSLIEVPGENALLYASDYISARNAGEGPLTPANQGPSGEDCIAILDLGTGYEKVYYDLRIIMNFWRLPVPTDLSVPFIYDWIHINQVYLDSDTHLLIASCRHQSAIIGIERETGSLRFISAPSDGWEASESGIPVTDWSNLLLHPVNPAPKGSGHSTVSARSGDENNDFWTWGQHNVREIIKSTSDPDIIRFSVFNNGNYRTRDQSEGVVASANASRCSRYEIMLSSKEISLQATYGESELGPEGYSSFVSTAHFFNHNDDPEQPRLFANFGGIIFQDNGSGTDTGLPLTLMPGESDRQDPQEKVNGTYQGRVILQEVDLNSRMPVFEIRLTSGSFKYPGSGTLRRAELYCFRAYKMPLYH</sequence>
<keyword evidence="2" id="KW-1185">Reference proteome</keyword>
<dbReference type="EMBL" id="JBHSUB010000018">
    <property type="protein sequence ID" value="MFC6379502.1"/>
    <property type="molecule type" value="Genomic_DNA"/>
</dbReference>
<comment type="caution">
    <text evidence="1">The sequence shown here is derived from an EMBL/GenBank/DDBJ whole genome shotgun (WGS) entry which is preliminary data.</text>
</comment>
<name>A0ABW1W498_9GAMM</name>
<protein>
    <submittedName>
        <fullName evidence="1">Aryl-sulfate sulfotransferase</fullName>
    </submittedName>
</protein>
<gene>
    <name evidence="1" type="ORF">ACFP9W_15730</name>
</gene>
<dbReference type="Pfam" id="PF05935">
    <property type="entry name" value="Arylsulfotrans"/>
    <property type="match status" value="1"/>
</dbReference>
<proteinExistence type="predicted"/>
<dbReference type="InterPro" id="IPR010262">
    <property type="entry name" value="Arylsulfotransferase_bact"/>
</dbReference>
<reference evidence="2" key="1">
    <citation type="journal article" date="2019" name="Int. J. Syst. Evol. Microbiol.">
        <title>The Global Catalogue of Microorganisms (GCM) 10K type strain sequencing project: providing services to taxonomists for standard genome sequencing and annotation.</title>
        <authorList>
            <consortium name="The Broad Institute Genomics Platform"/>
            <consortium name="The Broad Institute Genome Sequencing Center for Infectious Disease"/>
            <person name="Wu L."/>
            <person name="Ma J."/>
        </authorList>
    </citation>
    <scope>NUCLEOTIDE SEQUENCE [LARGE SCALE GENOMIC DNA]</scope>
    <source>
        <strain evidence="2">CGMCC 1.18518</strain>
    </source>
</reference>
<evidence type="ECO:0000313" key="2">
    <source>
        <dbReference type="Proteomes" id="UP001596230"/>
    </source>
</evidence>
<organism evidence="1 2">
    <name type="scientific">Tatumella terrea</name>
    <dbReference type="NCBI Taxonomy" id="419007"/>
    <lineage>
        <taxon>Bacteria</taxon>
        <taxon>Pseudomonadati</taxon>
        <taxon>Pseudomonadota</taxon>
        <taxon>Gammaproteobacteria</taxon>
        <taxon>Enterobacterales</taxon>
        <taxon>Erwiniaceae</taxon>
        <taxon>Tatumella</taxon>
    </lineage>
</organism>
<dbReference type="Proteomes" id="UP001596230">
    <property type="component" value="Unassembled WGS sequence"/>
</dbReference>
<accession>A0ABW1W498</accession>
<evidence type="ECO:0000313" key="1">
    <source>
        <dbReference type="EMBL" id="MFC6379502.1"/>
    </source>
</evidence>
<dbReference type="RefSeq" id="WP_385953768.1">
    <property type="nucleotide sequence ID" value="NZ_JBHSUB010000018.1"/>
</dbReference>